<evidence type="ECO:0000256" key="2">
    <source>
        <dbReference type="ARBA" id="ARBA00005056"/>
    </source>
</evidence>
<proteinExistence type="inferred from homology"/>
<dbReference type="SUPFAM" id="SSF51735">
    <property type="entry name" value="NAD(P)-binding Rossmann-fold domains"/>
    <property type="match status" value="1"/>
</dbReference>
<feature type="binding site" evidence="16">
    <location>
        <position position="207"/>
    </location>
    <ligand>
        <name>L-homoserine</name>
        <dbReference type="ChEBI" id="CHEBI:57476"/>
    </ligand>
</feature>
<sequence>MVKSVNVAIIGSGVVGSAFINQLKNLKSAINFNVVYLARSSKEAIFSSDYKPVDLASYKTANAQSVLSLDALTKFLKEGSKPSILIDNTSNSSIADYYPTFIKEGISIATPNKKAFSSDLKTWNEIFDSSNAPNGGLVYHEATVGAGLPIIGPLRDLITTGDKVETIEGIFSGTLSYIFNEFSTTDSSSKVNFSDVVTVAKNLGYTEPDPRDDLNGLDVARKVTILARISGFNVESPTSFPVESLIPKDLESIQSADEFISKLPNYDGDIQKVKEEALAENKVLRFVGKVDFKENKVSVGINKYSFDHPFASLKGSDNVVSIKTDRYPNPLIIQGAGAGAEVTAHGLGLIIDTINMSRSVFVSITGSNKWYAERIFWPFL</sequence>
<comment type="similarity">
    <text evidence="4 14 18">Belongs to the homoserine dehydrogenase family.</text>
</comment>
<keyword evidence="11 14" id="KW-0486">Methionine biosynthesis</keyword>
<keyword evidence="10 14" id="KW-0560">Oxidoreductase</keyword>
<evidence type="ECO:0000256" key="1">
    <source>
        <dbReference type="ARBA" id="ARBA00001920"/>
    </source>
</evidence>
<keyword evidence="7 14" id="KW-0028">Amino-acid biosynthesis</keyword>
<evidence type="ECO:0000256" key="8">
    <source>
        <dbReference type="ARBA" id="ARBA00022697"/>
    </source>
</evidence>
<keyword evidence="9 14" id="KW-0521">NADP</keyword>
<feature type="domain" description="Homoserine dehydrogenase catalytic" evidence="19">
    <location>
        <begin position="149"/>
        <end position="347"/>
    </location>
</feature>
<feature type="binding site" evidence="16">
    <location>
        <position position="113"/>
    </location>
    <ligand>
        <name>NADPH</name>
        <dbReference type="ChEBI" id="CHEBI:57783"/>
    </ligand>
</feature>
<evidence type="ECO:0000313" key="22">
    <source>
        <dbReference type="Proteomes" id="UP001385951"/>
    </source>
</evidence>
<feature type="binding site" evidence="16">
    <location>
        <position position="89"/>
    </location>
    <ligand>
        <name>NADPH</name>
        <dbReference type="ChEBI" id="CHEBI:57783"/>
    </ligand>
</feature>
<dbReference type="GO" id="GO:0009088">
    <property type="term" value="P:threonine biosynthetic process"/>
    <property type="evidence" value="ECO:0007669"/>
    <property type="project" value="UniProtKB-KW"/>
</dbReference>
<gene>
    <name evidence="21" type="primary">HOM6</name>
    <name evidence="21" type="ORF">QCA50_015680</name>
</gene>
<feature type="active site" description="Proton donor" evidence="15">
    <location>
        <position position="222"/>
    </location>
</feature>
<dbReference type="AlphaFoldDB" id="A0AAW0FHX7"/>
<evidence type="ECO:0000256" key="3">
    <source>
        <dbReference type="ARBA" id="ARBA00005062"/>
    </source>
</evidence>
<evidence type="ECO:0000259" key="20">
    <source>
        <dbReference type="Pfam" id="PF03447"/>
    </source>
</evidence>
<evidence type="ECO:0000313" key="21">
    <source>
        <dbReference type="EMBL" id="KAK7681293.1"/>
    </source>
</evidence>
<dbReference type="Gene3D" id="3.40.50.720">
    <property type="entry name" value="NAD(P)-binding Rossmann-like Domain"/>
    <property type="match status" value="1"/>
</dbReference>
<evidence type="ECO:0000259" key="19">
    <source>
        <dbReference type="Pfam" id="PF00742"/>
    </source>
</evidence>
<evidence type="ECO:0000256" key="5">
    <source>
        <dbReference type="ARBA" id="ARBA00013213"/>
    </source>
</evidence>
<evidence type="ECO:0000256" key="13">
    <source>
        <dbReference type="ARBA" id="ARBA00059589"/>
    </source>
</evidence>
<feature type="binding site" evidence="16">
    <location>
        <begin position="11"/>
        <end position="16"/>
    </location>
    <ligand>
        <name>NADP(+)</name>
        <dbReference type="ChEBI" id="CHEBI:58349"/>
    </ligand>
</feature>
<evidence type="ECO:0000256" key="18">
    <source>
        <dbReference type="RuleBase" id="RU004171"/>
    </source>
</evidence>
<comment type="catalytic activity">
    <reaction evidence="12">
        <text>L-homoserine + NADP(+) = L-aspartate 4-semialdehyde + NADPH + H(+)</text>
        <dbReference type="Rhea" id="RHEA:15761"/>
        <dbReference type="ChEBI" id="CHEBI:15378"/>
        <dbReference type="ChEBI" id="CHEBI:57476"/>
        <dbReference type="ChEBI" id="CHEBI:57783"/>
        <dbReference type="ChEBI" id="CHEBI:58349"/>
        <dbReference type="ChEBI" id="CHEBI:537519"/>
        <dbReference type="EC" id="1.1.1.3"/>
    </reaction>
    <physiologicalReaction direction="right-to-left" evidence="12">
        <dbReference type="Rhea" id="RHEA:15763"/>
    </physiologicalReaction>
</comment>
<evidence type="ECO:0000256" key="7">
    <source>
        <dbReference type="ARBA" id="ARBA00022605"/>
    </source>
</evidence>
<dbReference type="InterPro" id="IPR011147">
    <property type="entry name" value="Bifunc_Aspkin/hSer_DH"/>
</dbReference>
<dbReference type="PANTHER" id="PTHR43070">
    <property type="match status" value="1"/>
</dbReference>
<dbReference type="Gene3D" id="3.30.360.10">
    <property type="entry name" value="Dihydrodipicolinate Reductase, domain 2"/>
    <property type="match status" value="1"/>
</dbReference>
<dbReference type="GO" id="GO:0009086">
    <property type="term" value="P:methionine biosynthetic process"/>
    <property type="evidence" value="ECO:0007669"/>
    <property type="project" value="UniProtKB-KW"/>
</dbReference>
<dbReference type="InterPro" id="IPR036291">
    <property type="entry name" value="NAD(P)-bd_dom_sf"/>
</dbReference>
<dbReference type="SUPFAM" id="SSF55347">
    <property type="entry name" value="Glyceraldehyde-3-phosphate dehydrogenase-like, C-terminal domain"/>
    <property type="match status" value="1"/>
</dbReference>
<dbReference type="GO" id="GO:0004412">
    <property type="term" value="F:homoserine dehydrogenase activity"/>
    <property type="evidence" value="ECO:0007669"/>
    <property type="project" value="UniProtKB-EC"/>
</dbReference>
<dbReference type="InterPro" id="IPR022697">
    <property type="entry name" value="HDH_short"/>
</dbReference>
<comment type="pathway">
    <text evidence="3 17">Amino-acid biosynthesis; L-methionine biosynthesis via de novo pathway; L-homoserine from L-aspartate: step 3/3.</text>
</comment>
<evidence type="ECO:0000256" key="17">
    <source>
        <dbReference type="RuleBase" id="RU000579"/>
    </source>
</evidence>
<name>A0AAW0FHX7_9APHY</name>
<evidence type="ECO:0000256" key="11">
    <source>
        <dbReference type="ARBA" id="ARBA00023167"/>
    </source>
</evidence>
<dbReference type="InterPro" id="IPR019811">
    <property type="entry name" value="HDH_CS"/>
</dbReference>
<evidence type="ECO:0000256" key="15">
    <source>
        <dbReference type="PIRSR" id="PIRSR036497-1"/>
    </source>
</evidence>
<dbReference type="PANTHER" id="PTHR43070:SF5">
    <property type="entry name" value="HOMOSERINE DEHYDROGENASE"/>
    <property type="match status" value="1"/>
</dbReference>
<evidence type="ECO:0000256" key="9">
    <source>
        <dbReference type="ARBA" id="ARBA00022857"/>
    </source>
</evidence>
<evidence type="ECO:0000256" key="16">
    <source>
        <dbReference type="PIRSR" id="PIRSR036497-2"/>
    </source>
</evidence>
<evidence type="ECO:0000256" key="14">
    <source>
        <dbReference type="PIRNR" id="PIRNR036497"/>
    </source>
</evidence>
<evidence type="ECO:0000256" key="4">
    <source>
        <dbReference type="ARBA" id="ARBA00006753"/>
    </source>
</evidence>
<feature type="domain" description="Aspartate/homoserine dehydrogenase NAD-binding" evidence="20">
    <location>
        <begin position="11"/>
        <end position="134"/>
    </location>
</feature>
<dbReference type="Proteomes" id="UP001385951">
    <property type="component" value="Unassembled WGS sequence"/>
</dbReference>
<protein>
    <recommendedName>
        <fullName evidence="6 14">Homoserine dehydrogenase</fullName>
        <shortName evidence="14">HDH</shortName>
        <ecNumber evidence="5 14">1.1.1.3</ecNumber>
    </recommendedName>
</protein>
<dbReference type="Pfam" id="PF03447">
    <property type="entry name" value="NAD_binding_3"/>
    <property type="match status" value="1"/>
</dbReference>
<keyword evidence="8 14" id="KW-0791">Threonine biosynthesis</keyword>
<comment type="caution">
    <text evidence="21">The sequence shown here is derived from an EMBL/GenBank/DDBJ whole genome shotgun (WGS) entry which is preliminary data.</text>
</comment>
<dbReference type="GO" id="GO:0050661">
    <property type="term" value="F:NADP binding"/>
    <property type="evidence" value="ECO:0007669"/>
    <property type="project" value="InterPro"/>
</dbReference>
<dbReference type="EC" id="1.1.1.3" evidence="5 14"/>
<dbReference type="PROSITE" id="PS01042">
    <property type="entry name" value="HOMOSER_DHGENASE"/>
    <property type="match status" value="1"/>
</dbReference>
<evidence type="ECO:0000256" key="12">
    <source>
        <dbReference type="ARBA" id="ARBA00048841"/>
    </source>
</evidence>
<dbReference type="Pfam" id="PF00742">
    <property type="entry name" value="Homoserine_dh"/>
    <property type="match status" value="1"/>
</dbReference>
<dbReference type="EMBL" id="JASBNA010000042">
    <property type="protein sequence ID" value="KAK7681293.1"/>
    <property type="molecule type" value="Genomic_DNA"/>
</dbReference>
<evidence type="ECO:0000256" key="6">
    <source>
        <dbReference type="ARBA" id="ARBA00013376"/>
    </source>
</evidence>
<comment type="function">
    <text evidence="13">Catalyzes the conversion of L-aspartate-beta-semialdehyde (L-Asa) to L-homoserine (L-Hse), the third step in the biosynthesis of amino acids that derive from aspartate (the aspartate family of amino acids), including methioinine and threonine, the latter of which is a precursor to isoleucine; production of homoserine leads to a branch-point in the pathway as it can either be O-phosphorylated for processing to threonine, or O-acylated for processing to methionine.</text>
</comment>
<comment type="cofactor">
    <cofactor evidence="1">
        <name>a metal cation</name>
        <dbReference type="ChEBI" id="CHEBI:25213"/>
    </cofactor>
</comment>
<accession>A0AAW0FHX7</accession>
<keyword evidence="22" id="KW-1185">Reference proteome</keyword>
<organism evidence="21 22">
    <name type="scientific">Cerrena zonata</name>
    <dbReference type="NCBI Taxonomy" id="2478898"/>
    <lineage>
        <taxon>Eukaryota</taxon>
        <taxon>Fungi</taxon>
        <taxon>Dikarya</taxon>
        <taxon>Basidiomycota</taxon>
        <taxon>Agaricomycotina</taxon>
        <taxon>Agaricomycetes</taxon>
        <taxon>Polyporales</taxon>
        <taxon>Cerrenaceae</taxon>
        <taxon>Cerrena</taxon>
    </lineage>
</organism>
<evidence type="ECO:0000256" key="10">
    <source>
        <dbReference type="ARBA" id="ARBA00023002"/>
    </source>
</evidence>
<dbReference type="FunFam" id="3.30.360.10:FF:000006">
    <property type="entry name" value="Bifunctional aspartokinase/homoserine dehydrogenase"/>
    <property type="match status" value="1"/>
</dbReference>
<reference evidence="21 22" key="1">
    <citation type="submission" date="2022-09" db="EMBL/GenBank/DDBJ databases">
        <authorList>
            <person name="Palmer J.M."/>
        </authorList>
    </citation>
    <scope>NUCLEOTIDE SEQUENCE [LARGE SCALE GENOMIC DNA]</scope>
    <source>
        <strain evidence="21 22">DSM 7382</strain>
    </source>
</reference>
<dbReference type="GO" id="GO:0009090">
    <property type="term" value="P:homoserine biosynthetic process"/>
    <property type="evidence" value="ECO:0007669"/>
    <property type="project" value="TreeGrafter"/>
</dbReference>
<dbReference type="InterPro" id="IPR001342">
    <property type="entry name" value="HDH_cat"/>
</dbReference>
<dbReference type="PIRSF" id="PIRSF036497">
    <property type="entry name" value="HDH_short"/>
    <property type="match status" value="1"/>
</dbReference>
<dbReference type="InterPro" id="IPR005106">
    <property type="entry name" value="Asp/hSer_DH_NAD-bd"/>
</dbReference>
<comment type="pathway">
    <text evidence="2 17">Amino-acid biosynthesis; L-threonine biosynthesis; L-threonine from L-aspartate: step 3/5.</text>
</comment>